<keyword evidence="2" id="KW-0378">Hydrolase</keyword>
<feature type="compositionally biased region" description="Low complexity" evidence="3">
    <location>
        <begin position="708"/>
        <end position="734"/>
    </location>
</feature>
<dbReference type="AlphaFoldDB" id="A0A136Q745"/>
<evidence type="ECO:0000259" key="5">
    <source>
        <dbReference type="Pfam" id="PF02872"/>
    </source>
</evidence>
<dbReference type="SUPFAM" id="SSF55816">
    <property type="entry name" value="5'-nucleotidase (syn. UDP-sugar hydrolase), C-terminal domain"/>
    <property type="match status" value="1"/>
</dbReference>
<dbReference type="GO" id="GO:0008253">
    <property type="term" value="F:5'-nucleotidase activity"/>
    <property type="evidence" value="ECO:0007669"/>
    <property type="project" value="TreeGrafter"/>
</dbReference>
<dbReference type="Pfam" id="PF02872">
    <property type="entry name" value="5_nucleotid_C"/>
    <property type="match status" value="1"/>
</dbReference>
<dbReference type="PANTHER" id="PTHR11575:SF24">
    <property type="entry name" value="5'-NUCLEOTIDASE"/>
    <property type="match status" value="1"/>
</dbReference>
<dbReference type="GO" id="GO:0008768">
    <property type="term" value="F:UDP-sugar diphosphatase activity"/>
    <property type="evidence" value="ECO:0007669"/>
    <property type="project" value="TreeGrafter"/>
</dbReference>
<dbReference type="SUPFAM" id="SSF49373">
    <property type="entry name" value="Invasin/intimin cell-adhesion fragments"/>
    <property type="match status" value="1"/>
</dbReference>
<keyword evidence="7" id="KW-1185">Reference proteome</keyword>
<comment type="caution">
    <text evidence="6">The sequence shown here is derived from an EMBL/GenBank/DDBJ whole genome shotgun (WGS) entry which is preliminary data.</text>
</comment>
<sequence>MGETKMRIRKNGRILAAVLAVLLAFQLGAVCYAADESANTQAPGVSAALQAGETVPAEGTGGGEGATDVLSGAPGGRMAVQAVNSGTDIVIYHTNDMHGAVTYDAGSKCIGLDRVAAIKKETPGSILVDAGDATQGLPFASLTQGADVIDVMDAAGYDVMAAGNHEFDYGTEQFLANAARASFPILAANVYKDGHPLLESGASNGCHVIIERDGKKIGFFGLTTAKTATATNPGGIAGVEFKDEIKAAKREIDELTAAGADVIVAVAHLGEYTNVPCDSSKLAEAMTDAYQDQLDVIIDGHSHTLEEKTVNGVFIAQTGTALNRLGKIILHFDGSGNVTVSGNMLSYDDMLAVTPDAGVTAKIDAVNNSRQELLAKELCQVTNTLWGGYVDGIAEPRIVETNLGNFTADAYRDAAQAFLDTAAGMEAYRSNPVIGMENGGGIRASFANGTLTKGDLVSAFPFSNTLMMKQITPAVLYEILEVSVSSITGQDSGTGLLSGQPSGGFLQVSGIRFTYDPSAQAGRKIKEVYLDGSGTPLQKDDAATQMMLVSNNFVMNGGNDYTMLAALPLVGEIGGELETVEAYVLAQTDNGQKPLTVGSTEGRIVPESGYTPGNYTITVRVQDNGGNPAANLPVSYYLDGGDPVWAQTDENGILAVTVPDGPHGFALSKTQKQVYLNNYSGAGTVENEYRPFPVLLYQEPEDRPGPSPTAAPTVQPSAQPTAAPTTDPITAPAAQEKEQKGAPKTGDASPADGYLWMGFLAGGACTGAAASLRRKGKRAA</sequence>
<dbReference type="InterPro" id="IPR029052">
    <property type="entry name" value="Metallo-depent_PP-like"/>
</dbReference>
<evidence type="ECO:0000313" key="6">
    <source>
        <dbReference type="EMBL" id="KXK66386.1"/>
    </source>
</evidence>
<dbReference type="InterPro" id="IPR008334">
    <property type="entry name" value="5'-Nucleotdase_C"/>
</dbReference>
<dbReference type="PATRIC" id="fig|626937.4.peg.777"/>
<feature type="domain" description="5'-Nucleotidase C-terminal" evidence="5">
    <location>
        <begin position="397"/>
        <end position="565"/>
    </location>
</feature>
<dbReference type="EMBL" id="LSZW01000046">
    <property type="protein sequence ID" value="KXK66386.1"/>
    <property type="molecule type" value="Genomic_DNA"/>
</dbReference>
<dbReference type="OrthoDB" id="7820733at2"/>
<feature type="region of interest" description="Disordered" evidence="3">
    <location>
        <begin position="697"/>
        <end position="749"/>
    </location>
</feature>
<dbReference type="InterPro" id="IPR036907">
    <property type="entry name" value="5'-Nucleotdase_C_sf"/>
</dbReference>
<dbReference type="STRING" id="626937.HMPREF3293_00792"/>
<dbReference type="KEGG" id="cmiu:B1H56_14160"/>
<evidence type="ECO:0000313" key="7">
    <source>
        <dbReference type="Proteomes" id="UP000070366"/>
    </source>
</evidence>
<evidence type="ECO:0000256" key="3">
    <source>
        <dbReference type="SAM" id="MobiDB-lite"/>
    </source>
</evidence>
<dbReference type="InterPro" id="IPR006179">
    <property type="entry name" value="5_nucleotidase/apyrase"/>
</dbReference>
<evidence type="ECO:0000259" key="4">
    <source>
        <dbReference type="Pfam" id="PF00149"/>
    </source>
</evidence>
<reference evidence="6 7" key="1">
    <citation type="submission" date="2016-02" db="EMBL/GenBank/DDBJ databases">
        <authorList>
            <person name="Wen L."/>
            <person name="He K."/>
            <person name="Yang H."/>
        </authorList>
    </citation>
    <scope>NUCLEOTIDE SEQUENCE [LARGE SCALE GENOMIC DNA]</scope>
    <source>
        <strain evidence="6 7">DSM 22607</strain>
    </source>
</reference>
<keyword evidence="2" id="KW-0547">Nucleotide-binding</keyword>
<feature type="domain" description="Calcineurin-like phosphoesterase" evidence="4">
    <location>
        <begin position="90"/>
        <end position="304"/>
    </location>
</feature>
<dbReference type="GO" id="GO:0009166">
    <property type="term" value="P:nucleotide catabolic process"/>
    <property type="evidence" value="ECO:0007669"/>
    <property type="project" value="InterPro"/>
</dbReference>
<dbReference type="Proteomes" id="UP000070366">
    <property type="component" value="Unassembled WGS sequence"/>
</dbReference>
<dbReference type="InterPro" id="IPR008964">
    <property type="entry name" value="Invasin/intimin_cell_adhesion"/>
</dbReference>
<proteinExistence type="inferred from homology"/>
<dbReference type="Gene3D" id="3.90.780.10">
    <property type="entry name" value="5'-Nucleotidase, C-terminal domain"/>
    <property type="match status" value="1"/>
</dbReference>
<dbReference type="PANTHER" id="PTHR11575">
    <property type="entry name" value="5'-NUCLEOTIDASE-RELATED"/>
    <property type="match status" value="1"/>
</dbReference>
<dbReference type="SUPFAM" id="SSF56300">
    <property type="entry name" value="Metallo-dependent phosphatases"/>
    <property type="match status" value="1"/>
</dbReference>
<gene>
    <name evidence="6" type="ORF">HMPREF3293_00792</name>
</gene>
<dbReference type="GO" id="GO:0030288">
    <property type="term" value="C:outer membrane-bounded periplasmic space"/>
    <property type="evidence" value="ECO:0007669"/>
    <property type="project" value="TreeGrafter"/>
</dbReference>
<dbReference type="PRINTS" id="PR01607">
    <property type="entry name" value="APYRASEFAMLY"/>
</dbReference>
<feature type="chain" id="PRO_5007356757" evidence="2">
    <location>
        <begin position="34"/>
        <end position="780"/>
    </location>
</feature>
<evidence type="ECO:0000256" key="1">
    <source>
        <dbReference type="ARBA" id="ARBA00022729"/>
    </source>
</evidence>
<dbReference type="GO" id="GO:0000166">
    <property type="term" value="F:nucleotide binding"/>
    <property type="evidence" value="ECO:0007669"/>
    <property type="project" value="UniProtKB-KW"/>
</dbReference>
<name>A0A136Q745_9FIRM</name>
<organism evidence="6 7">
    <name type="scientific">Christensenella minuta</name>
    <dbReference type="NCBI Taxonomy" id="626937"/>
    <lineage>
        <taxon>Bacteria</taxon>
        <taxon>Bacillati</taxon>
        <taxon>Bacillota</taxon>
        <taxon>Clostridia</taxon>
        <taxon>Christensenellales</taxon>
        <taxon>Christensenellaceae</taxon>
        <taxon>Christensenella</taxon>
    </lineage>
</organism>
<dbReference type="Pfam" id="PF00149">
    <property type="entry name" value="Metallophos"/>
    <property type="match status" value="1"/>
</dbReference>
<comment type="similarity">
    <text evidence="2">Belongs to the 5'-nucleotidase family.</text>
</comment>
<protein>
    <submittedName>
        <fullName evidence="6">5'-nucleotidase protein</fullName>
    </submittedName>
</protein>
<evidence type="ECO:0000256" key="2">
    <source>
        <dbReference type="RuleBase" id="RU362119"/>
    </source>
</evidence>
<keyword evidence="1 2" id="KW-0732">Signal</keyword>
<dbReference type="Gene3D" id="3.60.21.10">
    <property type="match status" value="1"/>
</dbReference>
<dbReference type="InterPro" id="IPR004843">
    <property type="entry name" value="Calcineurin-like_PHP"/>
</dbReference>
<accession>A0A136Q745</accession>
<feature type="signal peptide" evidence="2">
    <location>
        <begin position="1"/>
        <end position="33"/>
    </location>
</feature>